<protein>
    <submittedName>
        <fullName evidence="1">Uncharacterized protein</fullName>
    </submittedName>
</protein>
<gene>
    <name evidence="1" type="ORF">BRAPAZ1V2_A01P42530.2</name>
</gene>
<dbReference type="AlphaFoldDB" id="A0A8D9H0J0"/>
<dbReference type="EMBL" id="LS974617">
    <property type="protein sequence ID" value="CAG7890177.1"/>
    <property type="molecule type" value="Genomic_DNA"/>
</dbReference>
<proteinExistence type="predicted"/>
<dbReference type="Gramene" id="A01p42530.2_BraZ1">
    <property type="protein sequence ID" value="A01p42530.2_BraZ1.CDS"/>
    <property type="gene ID" value="A01g42530.2_BraZ1"/>
</dbReference>
<organism evidence="1 2">
    <name type="scientific">Brassica campestris</name>
    <name type="common">Field mustard</name>
    <dbReference type="NCBI Taxonomy" id="3711"/>
    <lineage>
        <taxon>Eukaryota</taxon>
        <taxon>Viridiplantae</taxon>
        <taxon>Streptophyta</taxon>
        <taxon>Embryophyta</taxon>
        <taxon>Tracheophyta</taxon>
        <taxon>Spermatophyta</taxon>
        <taxon>Magnoliopsida</taxon>
        <taxon>eudicotyledons</taxon>
        <taxon>Gunneridae</taxon>
        <taxon>Pentapetalae</taxon>
        <taxon>rosids</taxon>
        <taxon>malvids</taxon>
        <taxon>Brassicales</taxon>
        <taxon>Brassicaceae</taxon>
        <taxon>Brassiceae</taxon>
        <taxon>Brassica</taxon>
    </lineage>
</organism>
<evidence type="ECO:0000313" key="2">
    <source>
        <dbReference type="Proteomes" id="UP000694005"/>
    </source>
</evidence>
<name>A0A8D9H0J0_BRACM</name>
<sequence length="209" mass="23503">MQNSEKQMVSSSSSPTVSSRARILLSLLKTNPFRKLETDDLNANPPTFSVFCGGTELYSFPASQSDATERVQENVRHFIGNYISVFVRWKKMPISSNTSLMVPNHPVHPSQTPPLLEWHKPTTTDGSILIAYLPHSHAFPGNAKFKQRTRLWPTGLSFFNALTKLFFDSEGLGDKPEHQSQEQSNSENQANTSVFLSLDSHHRNMSLLE</sequence>
<reference evidence="1 2" key="1">
    <citation type="submission" date="2021-07" db="EMBL/GenBank/DDBJ databases">
        <authorList>
            <consortium name="Genoscope - CEA"/>
            <person name="William W."/>
        </authorList>
    </citation>
    <scope>NUCLEOTIDE SEQUENCE [LARGE SCALE GENOMIC DNA]</scope>
</reference>
<dbReference type="Proteomes" id="UP000694005">
    <property type="component" value="Chromosome A01"/>
</dbReference>
<accession>A0A8D9H0J0</accession>
<evidence type="ECO:0000313" key="1">
    <source>
        <dbReference type="EMBL" id="CAG7890177.1"/>
    </source>
</evidence>